<dbReference type="Gene3D" id="1.20.1310.10">
    <property type="entry name" value="Cullin Repeats"/>
    <property type="match status" value="1"/>
</dbReference>
<comment type="similarity">
    <text evidence="1">Belongs to the cullin family.</text>
</comment>
<dbReference type="OMA" id="IVNMFEN"/>
<dbReference type="EMBL" id="LN835305">
    <property type="protein sequence ID" value="CRH00636.1"/>
    <property type="molecule type" value="Genomic_DNA"/>
</dbReference>
<reference evidence="3 4" key="1">
    <citation type="submission" date="2015-04" db="EMBL/GenBank/DDBJ databases">
        <authorList>
            <consortium name="Pathogen Informatics"/>
        </authorList>
    </citation>
    <scope>NUCLEOTIDE SEQUENCE [LARGE SCALE GENOMIC DNA]</scope>
    <source>
        <strain evidence="3 4">SGS1</strain>
    </source>
</reference>
<accession>A0A1J1H771</accession>
<evidence type="ECO:0000313" key="4">
    <source>
        <dbReference type="Proteomes" id="UP000220158"/>
    </source>
</evidence>
<dbReference type="KEGG" id="prel:PRELSG_1029200"/>
<keyword evidence="4" id="KW-1185">Reference proteome</keyword>
<dbReference type="VEuPathDB" id="PlasmoDB:PRELSG_1029200"/>
<evidence type="ECO:0000259" key="2">
    <source>
        <dbReference type="PROSITE" id="PS50069"/>
    </source>
</evidence>
<evidence type="ECO:0000256" key="1">
    <source>
        <dbReference type="PROSITE-ProRule" id="PRU00330"/>
    </source>
</evidence>
<dbReference type="InterPro" id="IPR045093">
    <property type="entry name" value="Cullin"/>
</dbReference>
<dbReference type="InterPro" id="IPR016158">
    <property type="entry name" value="Cullin_homology"/>
</dbReference>
<proteinExistence type="inferred from homology"/>
<dbReference type="PROSITE" id="PS50069">
    <property type="entry name" value="CULLIN_2"/>
    <property type="match status" value="1"/>
</dbReference>
<organism evidence="3 4">
    <name type="scientific">Plasmodium relictum</name>
    <dbReference type="NCBI Taxonomy" id="85471"/>
    <lineage>
        <taxon>Eukaryota</taxon>
        <taxon>Sar</taxon>
        <taxon>Alveolata</taxon>
        <taxon>Apicomplexa</taxon>
        <taxon>Aconoidasida</taxon>
        <taxon>Haemosporida</taxon>
        <taxon>Plasmodiidae</taxon>
        <taxon>Plasmodium</taxon>
        <taxon>Plasmodium (Haemamoeba)</taxon>
    </lineage>
</organism>
<protein>
    <submittedName>
        <fullName evidence="3">Cullin, putative</fullName>
    </submittedName>
</protein>
<evidence type="ECO:0000313" key="3">
    <source>
        <dbReference type="EMBL" id="CRH00636.1"/>
    </source>
</evidence>
<dbReference type="Proteomes" id="UP000220158">
    <property type="component" value="Chromosome 10"/>
</dbReference>
<dbReference type="GeneID" id="39736759"/>
<dbReference type="InterPro" id="IPR036317">
    <property type="entry name" value="Cullin_homology_sf"/>
</dbReference>
<gene>
    <name evidence="3" type="ORF">PRELSG_1029200</name>
</gene>
<sequence>MEKIVSLDEEYECIKILKEALLKIFNNNYNYNDIDYKHLKKCVYKLVNKDYSDKLYVELYNIIYEYIIHIKNKILKSYEFNLYYEKSIPTHGAQKLNKMNFSFSRNENRDLELYFSYNKSSNNFIHIKKMNELNNKNYKKYSYDKFMIVNNLKLFFENNENNYFNDQIYDEHSIFFKSYLYSKNLINFKNILFSNCIKLEDTSIFNRKDNICLNNFKNRICNKITNLFYKYSYCLFLKEKEYLIDQKDYYYNINSFIHLQCLCLENLTEIHFNDEKYQEKVYLKYIKEIDEEKKDDIFYILKDDHKMIQKYKKFNYENLYSKSCNINKRKYYYNIFDGKKNKEVNQEEYYNSDDSATFSQKFALYFNKTDNIYKKIDLYEIFKFGLSVENNLLFNSKINKKEKAIEDYNITSIYLRNKNSIENKHIFRNKVNHNIIIIKDLIYFLIHYKLSQFSNIIRIAIISLCILIGRYISSHTINFNKQNKFEYRVFNNILLLYYMIKKQLYTFNDDMNKTICKFLDILSINEYVYFFLKKKIVTLKKIIKHHSKLLKKNVLEKQYYLLNNEKHDYTQSENYSNDNNIKNILIENIQDENEVTKNWSNCTEEKEKVTIQFNIYNIPLKEINILFYSILMFLKNSEEVYRLSFLKNVTEWNYFSIIYSLINSNKYNKNIYKIIKKRCLKTKENAINYYTCNEKKMCIIITNKILMNIYRIIACKFNYNYKYKYNILLNYIKLYNVVIFFWRKWINDLKNINEIFTYMYDNFINNKMYKRKYFLKKNYMYIIKNCRHNFTKKNLKESKIKEHVRRKKHKKTLLHFDSLGIFLFSELILNNVFIKKVIKKCIFYYYTFFNSHKKEIYNFLQIIFYLDKLLGINYYYNYFEFDFSLFYFIYITNIMHKIIEYKNLSYFLNFMTNIMFEKIYFNKGLHIFNNFHTFKKYIITNSFTKKHSIMFLNKYKKEIFYYFQTVKYDELQKLYSIINTVLKSCKQNILSLFEDAIISEFNEKLKNHYIFFPKKVWNNFLDIINSNFSDKIIIENKLNDLFSILLKDHDKYISNNKNFTLNNNINTNIEYKGAIYPENKYKNKNNLESINKFNVKKNNKNVYTKEKYMYLVNESIKKSPINNIDKETSNYKKKGKKNSNKIPNYKNYNEILNDKLSITFKNFNLKEENKKCYESCFLKYKNNETKNCSENLDINKMNKGTLSESVDYYLLFFLLNNEEDYYFLHYIFSLIFIYYKYKFIINNCFNKDEFFFLSYKKAIFKIVNADNNIAFYFSKFLDFFAKEINLSTCYDNNVDMNKSFLKFFNNHTIKKKYYNLNSIIIMNKKSNKEDNSIVHLIKKEQGNEFISKSKHLEKNNNLSQEGNKKYSNFNTNVHENKGINEIKNKKKKIKDNKNINTSNNKDFLNNNLKKKKSNSDKYYYYEIFENKNYSITFLKSSLILCTLKLLQNNNKKILSHYKDINCFVNFYLSVKRKNAYDNNQCNFYDFITMIYYCKNKKEKKFCKRFLKDIFKIFHFIEDKNEVEYYCRKFLTKRLFNEINNESVEKYIIKIFNNIEGDNYVYSMKNMMCDFTKYNSNLNKISSVDRKNANILFLRNINWLYDKYEDILLNDNIKNYINSVTEELLNTHYNIKIEWIFHLSYGQLIFEINKKKYIIHCHMYVLTILLLFNKKVENENVNQLNNQEINVNIEKKESSKQTIICNKLDINYIHGHTKIKRENIKSILNLLVMKYKILLNEVSKKNNDTIDLYYVNFNFSSKNEVIFIIDEHIDPAKIKKEKKNYIYNSEQHLTYEQYLIEAYIIKYVKKNGSTDIKFLIDETEKHFNHSNINSEKINNSIIHLISMDYLKKTESGILEYI</sequence>
<dbReference type="RefSeq" id="XP_028533639.1">
    <property type="nucleotide sequence ID" value="XM_028677229.1"/>
</dbReference>
<name>A0A1J1H771_PLARL</name>
<feature type="domain" description="Cullin family profile" evidence="2">
    <location>
        <begin position="1506"/>
        <end position="1727"/>
    </location>
</feature>
<dbReference type="PANTHER" id="PTHR11932">
    <property type="entry name" value="CULLIN"/>
    <property type="match status" value="1"/>
</dbReference>
<dbReference type="OrthoDB" id="10431365at2759"/>
<dbReference type="SUPFAM" id="SSF75632">
    <property type="entry name" value="Cullin homology domain"/>
    <property type="match status" value="1"/>
</dbReference>